<dbReference type="Proteomes" id="UP000822476">
    <property type="component" value="Unassembled WGS sequence"/>
</dbReference>
<protein>
    <recommendedName>
        <fullName evidence="2">UBX domain-containing protein</fullName>
    </recommendedName>
</protein>
<feature type="domain" description="UBX" evidence="2">
    <location>
        <begin position="532"/>
        <end position="609"/>
    </location>
</feature>
<dbReference type="Gene3D" id="3.40.30.10">
    <property type="entry name" value="Glutaredoxin"/>
    <property type="match status" value="1"/>
</dbReference>
<dbReference type="SUPFAM" id="SSF46934">
    <property type="entry name" value="UBA-like"/>
    <property type="match status" value="1"/>
</dbReference>
<feature type="region of interest" description="Disordered" evidence="1">
    <location>
        <begin position="412"/>
        <end position="484"/>
    </location>
</feature>
<dbReference type="Pfam" id="PF00789">
    <property type="entry name" value="UBX"/>
    <property type="match status" value="1"/>
</dbReference>
<feature type="region of interest" description="Disordered" evidence="1">
    <location>
        <begin position="367"/>
        <end position="388"/>
    </location>
</feature>
<dbReference type="InterPro" id="IPR001012">
    <property type="entry name" value="UBX_dom"/>
</dbReference>
<dbReference type="PANTHER" id="PTHR23322">
    <property type="entry name" value="FAS-ASSOCIATED PROTEIN"/>
    <property type="match status" value="1"/>
</dbReference>
<dbReference type="OrthoDB" id="270602at2759"/>
<name>A0A8S9YUJ0_9TREM</name>
<keyword evidence="4" id="KW-1185">Reference proteome</keyword>
<dbReference type="InterPro" id="IPR029071">
    <property type="entry name" value="Ubiquitin-like_domsf"/>
</dbReference>
<dbReference type="GO" id="GO:0043161">
    <property type="term" value="P:proteasome-mediated ubiquitin-dependent protein catabolic process"/>
    <property type="evidence" value="ECO:0007669"/>
    <property type="project" value="TreeGrafter"/>
</dbReference>
<dbReference type="Gene3D" id="3.10.20.90">
    <property type="entry name" value="Phosphatidylinositol 3-kinase Catalytic Subunit, Chain A, domain 1"/>
    <property type="match status" value="1"/>
</dbReference>
<dbReference type="EMBL" id="JTDE01001574">
    <property type="protein sequence ID" value="KAF7258705.1"/>
    <property type="molecule type" value="Genomic_DNA"/>
</dbReference>
<evidence type="ECO:0000313" key="3">
    <source>
        <dbReference type="EMBL" id="KAF7258705.1"/>
    </source>
</evidence>
<accession>A0A8S9YUJ0</accession>
<proteinExistence type="predicted"/>
<dbReference type="SUPFAM" id="SSF54236">
    <property type="entry name" value="Ubiquitin-like"/>
    <property type="match status" value="1"/>
</dbReference>
<dbReference type="Pfam" id="PF13899">
    <property type="entry name" value="Thioredoxin_7"/>
    <property type="match status" value="1"/>
</dbReference>
<dbReference type="InterPro" id="IPR006577">
    <property type="entry name" value="UAS"/>
</dbReference>
<reference evidence="3" key="1">
    <citation type="submission" date="2019-07" db="EMBL/GenBank/DDBJ databases">
        <title>Annotation for the trematode Paragonimus miyazaki's.</title>
        <authorList>
            <person name="Choi Y.-J."/>
        </authorList>
    </citation>
    <scope>NUCLEOTIDE SEQUENCE</scope>
    <source>
        <strain evidence="3">Japan</strain>
    </source>
</reference>
<dbReference type="PANTHER" id="PTHR23322:SF6">
    <property type="entry name" value="UBX DOMAIN-CONTAINING PROTEIN 7"/>
    <property type="match status" value="1"/>
</dbReference>
<dbReference type="InterPro" id="IPR009060">
    <property type="entry name" value="UBA-like_sf"/>
</dbReference>
<evidence type="ECO:0000256" key="1">
    <source>
        <dbReference type="SAM" id="MobiDB-lite"/>
    </source>
</evidence>
<feature type="compositionally biased region" description="Low complexity" evidence="1">
    <location>
        <begin position="436"/>
        <end position="446"/>
    </location>
</feature>
<dbReference type="CDD" id="cd02958">
    <property type="entry name" value="UAS"/>
    <property type="match status" value="1"/>
</dbReference>
<dbReference type="InterPro" id="IPR050730">
    <property type="entry name" value="UBX_domain-protein"/>
</dbReference>
<feature type="region of interest" description="Disordered" evidence="1">
    <location>
        <begin position="91"/>
        <end position="119"/>
    </location>
</feature>
<dbReference type="PROSITE" id="PS50033">
    <property type="entry name" value="UBX"/>
    <property type="match status" value="1"/>
</dbReference>
<evidence type="ECO:0000313" key="4">
    <source>
        <dbReference type="Proteomes" id="UP000822476"/>
    </source>
</evidence>
<evidence type="ECO:0000259" key="2">
    <source>
        <dbReference type="PROSITE" id="PS50033"/>
    </source>
</evidence>
<dbReference type="Gene3D" id="1.10.8.10">
    <property type="entry name" value="DNA helicase RuvA subunit, C-terminal domain"/>
    <property type="match status" value="1"/>
</dbReference>
<dbReference type="InterPro" id="IPR036249">
    <property type="entry name" value="Thioredoxin-like_sf"/>
</dbReference>
<comment type="caution">
    <text evidence="3">The sequence shown here is derived from an EMBL/GenBank/DDBJ whole genome shotgun (WGS) entry which is preliminary data.</text>
</comment>
<organism evidence="3 4">
    <name type="scientific">Paragonimus skrjabini miyazakii</name>
    <dbReference type="NCBI Taxonomy" id="59628"/>
    <lineage>
        <taxon>Eukaryota</taxon>
        <taxon>Metazoa</taxon>
        <taxon>Spiralia</taxon>
        <taxon>Lophotrochozoa</taxon>
        <taxon>Platyhelminthes</taxon>
        <taxon>Trematoda</taxon>
        <taxon>Digenea</taxon>
        <taxon>Plagiorchiida</taxon>
        <taxon>Troglotremata</taxon>
        <taxon>Troglotrematidae</taxon>
        <taxon>Paragonimus</taxon>
    </lineage>
</organism>
<dbReference type="GO" id="GO:0005634">
    <property type="term" value="C:nucleus"/>
    <property type="evidence" value="ECO:0007669"/>
    <property type="project" value="TreeGrafter"/>
</dbReference>
<dbReference type="GO" id="GO:0043130">
    <property type="term" value="F:ubiquitin binding"/>
    <property type="evidence" value="ECO:0007669"/>
    <property type="project" value="TreeGrafter"/>
</dbReference>
<dbReference type="AlphaFoldDB" id="A0A8S9YUJ0"/>
<dbReference type="SMART" id="SM00166">
    <property type="entry name" value="UBX"/>
    <property type="match status" value="1"/>
</dbReference>
<feature type="compositionally biased region" description="Acidic residues" evidence="1">
    <location>
        <begin position="447"/>
        <end position="463"/>
    </location>
</feature>
<gene>
    <name evidence="3" type="ORF">EG68_04901</name>
</gene>
<dbReference type="SUPFAM" id="SSF52833">
    <property type="entry name" value="Thioredoxin-like"/>
    <property type="match status" value="1"/>
</dbReference>
<dbReference type="Pfam" id="PF14555">
    <property type="entry name" value="UBA_4"/>
    <property type="match status" value="1"/>
</dbReference>
<sequence>MSSELVDHFRQVTGTDEETALSFLSACNNNLDMAVSLYMDESNIPGTTTSDEEYRSPIPQRTEQLLPVELPMYPSHLIRSQTLRSRRRAFVADDSEDDDETTNVRPRNGDTEVDSEDREITSISSAHNVPRLDRSSVEPSQTCSLIPDSNLSVALGLNGTRERAISKRGHLRQLFQPPTEILFRGSLAEALAAARNKKQWLLLSLHDEGCFDCHLLNRDVWKDPRIYQTVKRNFIFIQIPVDSPEGIRYRGEHAYVNSASHIAILDPVTGEQKVMWMHLKDPKSVHEVLTDFLRHSTLNSTDHVEQPTAINLDSTISTSSFALSRTRRLSDACSSTYPLKRPRLDQSVSDSSDLSSRVAAVSSQIAEGRVYSDPSSGTNHPEHVIHQSNYRLSVDDRLLDLTEEQQIQLAIEASKVESSGPSRSHDIDPHNDLNATTDPVDDLIVLTDDDDEDVDDSDDDNTDPDCFIFDPDATHPPSRSSTAIISSRRPLRPTGLACVTSSASVQSPVCQVDPGHTEEVDLEFHPLLVPKSNEEAVELVVRLPNGTREVLRLTPSLPLVDLRCYFESRGFPRSRYELVRLYPRCSLSSFSESTTLSEAGLARKDTIFIQER</sequence>
<dbReference type="SMART" id="SM00594">
    <property type="entry name" value="UAS"/>
    <property type="match status" value="1"/>
</dbReference>